<dbReference type="GO" id="GO:0003700">
    <property type="term" value="F:DNA-binding transcription factor activity"/>
    <property type="evidence" value="ECO:0007669"/>
    <property type="project" value="InterPro"/>
</dbReference>
<dbReference type="PROSITE" id="PS00036">
    <property type="entry name" value="BZIP_BASIC"/>
    <property type="match status" value="1"/>
</dbReference>
<dbReference type="AlphaFoldDB" id="A0A6P8J4S8"/>
<dbReference type="Proteomes" id="UP000515163">
    <property type="component" value="Unplaced"/>
</dbReference>
<keyword evidence="1" id="KW-0175">Coiled coil</keyword>
<sequence>MIKRTQAEVVFLDHNYCAPVSLTQEIATIKSSFIMADNGETLSWEKEMGIEFDPPNLQSALPCSALSPSHSIDSGFDNEMSLLTDFNLEDYLTGFGEGKVDFGPQLGALFPEEDISENAIDKPSKTQQTQKTATRNSVAKIPSASTSTETKRWKVSARQKAMMEGPIDEEEKNKKNAIAARENRLKKKKYIESIEIENGELKQENAVLKAKDIKQSKAVEKLENEVAYLKNVIANQSTLSALLKSVVSTPGISFTSSFAPQELMHTSAPAIDVDDDKTDDDDDDTRRYKTRGSRKRNLDAATPCSPKKRCRDVKGGVCLHVNQDKVSLEFCEECSIKAHEIGHK</sequence>
<feature type="coiled-coil region" evidence="1">
    <location>
        <begin position="191"/>
        <end position="239"/>
    </location>
</feature>
<feature type="compositionally biased region" description="Acidic residues" evidence="2">
    <location>
        <begin position="272"/>
        <end position="283"/>
    </location>
</feature>
<evidence type="ECO:0000313" key="4">
    <source>
        <dbReference type="Proteomes" id="UP000515163"/>
    </source>
</evidence>
<dbReference type="InterPro" id="IPR004827">
    <property type="entry name" value="bZIP"/>
</dbReference>
<evidence type="ECO:0000256" key="1">
    <source>
        <dbReference type="SAM" id="Coils"/>
    </source>
</evidence>
<proteinExistence type="predicted"/>
<feature type="region of interest" description="Disordered" evidence="2">
    <location>
        <begin position="265"/>
        <end position="305"/>
    </location>
</feature>
<dbReference type="InParanoid" id="A0A6P8J4S8"/>
<protein>
    <submittedName>
        <fullName evidence="5">Uncharacterized protein LOC116308415</fullName>
    </submittedName>
</protein>
<evidence type="ECO:0000259" key="3">
    <source>
        <dbReference type="PROSITE" id="PS00036"/>
    </source>
</evidence>
<dbReference type="GeneID" id="116308415"/>
<dbReference type="KEGG" id="aten:116308415"/>
<evidence type="ECO:0000313" key="5">
    <source>
        <dbReference type="RefSeq" id="XP_031574687.1"/>
    </source>
</evidence>
<feature type="compositionally biased region" description="Polar residues" evidence="2">
    <location>
        <begin position="125"/>
        <end position="148"/>
    </location>
</feature>
<organism evidence="4 5">
    <name type="scientific">Actinia tenebrosa</name>
    <name type="common">Australian red waratah sea anemone</name>
    <dbReference type="NCBI Taxonomy" id="6105"/>
    <lineage>
        <taxon>Eukaryota</taxon>
        <taxon>Metazoa</taxon>
        <taxon>Cnidaria</taxon>
        <taxon>Anthozoa</taxon>
        <taxon>Hexacorallia</taxon>
        <taxon>Actiniaria</taxon>
        <taxon>Actiniidae</taxon>
        <taxon>Actinia</taxon>
    </lineage>
</organism>
<dbReference type="OrthoDB" id="6606299at2759"/>
<feature type="domain" description="BZIP" evidence="3">
    <location>
        <begin position="172"/>
        <end position="186"/>
    </location>
</feature>
<evidence type="ECO:0000256" key="2">
    <source>
        <dbReference type="SAM" id="MobiDB-lite"/>
    </source>
</evidence>
<keyword evidence="4" id="KW-1185">Reference proteome</keyword>
<name>A0A6P8J4S8_ACTTE</name>
<dbReference type="Gene3D" id="1.20.5.170">
    <property type="match status" value="1"/>
</dbReference>
<dbReference type="SUPFAM" id="SSF57959">
    <property type="entry name" value="Leucine zipper domain"/>
    <property type="match status" value="1"/>
</dbReference>
<accession>A0A6P8J4S8</accession>
<gene>
    <name evidence="5" type="primary">LOC116308415</name>
</gene>
<dbReference type="RefSeq" id="XP_031574687.1">
    <property type="nucleotide sequence ID" value="XM_031718827.1"/>
</dbReference>
<reference evidence="5" key="1">
    <citation type="submission" date="2025-08" db="UniProtKB">
        <authorList>
            <consortium name="RefSeq"/>
        </authorList>
    </citation>
    <scope>IDENTIFICATION</scope>
    <source>
        <tissue evidence="5">Tentacle</tissue>
    </source>
</reference>
<dbReference type="InterPro" id="IPR046347">
    <property type="entry name" value="bZIP_sf"/>
</dbReference>
<feature type="region of interest" description="Disordered" evidence="2">
    <location>
        <begin position="118"/>
        <end position="152"/>
    </location>
</feature>